<dbReference type="AlphaFoldDB" id="A0A9W5S2S1"/>
<name>A0A9W5S2S1_9BACL</name>
<gene>
    <name evidence="1" type="ORF">BG53_08665</name>
</gene>
<protein>
    <submittedName>
        <fullName evidence="1">Uncharacterized protein</fullName>
    </submittedName>
</protein>
<organism evidence="1 2">
    <name type="scientific">Paenibacillus darwinianus</name>
    <dbReference type="NCBI Taxonomy" id="1380763"/>
    <lineage>
        <taxon>Bacteria</taxon>
        <taxon>Bacillati</taxon>
        <taxon>Bacillota</taxon>
        <taxon>Bacilli</taxon>
        <taxon>Bacillales</taxon>
        <taxon>Paenibacillaceae</taxon>
        <taxon>Paenibacillus</taxon>
    </lineage>
</organism>
<evidence type="ECO:0000313" key="1">
    <source>
        <dbReference type="EMBL" id="EXX91802.1"/>
    </source>
</evidence>
<dbReference type="RefSeq" id="WP_036585600.1">
    <property type="nucleotide sequence ID" value="NZ_KK082115.1"/>
</dbReference>
<evidence type="ECO:0000313" key="2">
    <source>
        <dbReference type="Proteomes" id="UP000053750"/>
    </source>
</evidence>
<sequence length="66" mass="7435">MVALKTGIELEEIFDKAHQTVKKKAKDAGAPLYYMHTGKRIREDANGQKFVIVLDADGNVIEYKLN</sequence>
<accession>A0A9W5S2S1</accession>
<dbReference type="Proteomes" id="UP000053750">
    <property type="component" value="Unassembled WGS sequence"/>
</dbReference>
<keyword evidence="2" id="KW-1185">Reference proteome</keyword>
<reference evidence="1 2" key="1">
    <citation type="submission" date="2014-02" db="EMBL/GenBank/DDBJ databases">
        <title>Genome sequence of Paenibacillus darwinianus reveals adaptive mechanisms for survival in Antarctic soils.</title>
        <authorList>
            <person name="Dsouza M."/>
            <person name="Taylor M.W."/>
            <person name="Turner S.J."/>
            <person name="Aislabie J."/>
        </authorList>
    </citation>
    <scope>NUCLEOTIDE SEQUENCE [LARGE SCALE GENOMIC DNA]</scope>
    <source>
        <strain evidence="1 2">CE1</strain>
    </source>
</reference>
<dbReference type="OrthoDB" id="2660717at2"/>
<dbReference type="EMBL" id="JFHU01000023">
    <property type="protein sequence ID" value="EXX91802.1"/>
    <property type="molecule type" value="Genomic_DNA"/>
</dbReference>
<proteinExistence type="predicted"/>
<comment type="caution">
    <text evidence="1">The sequence shown here is derived from an EMBL/GenBank/DDBJ whole genome shotgun (WGS) entry which is preliminary data.</text>
</comment>